<accession>A0A371GDV6</accession>
<keyword evidence="3" id="KW-1185">Reference proteome</keyword>
<comment type="caution">
    <text evidence="2">The sequence shown here is derived from an EMBL/GenBank/DDBJ whole genome shotgun (WGS) entry which is preliminary data.</text>
</comment>
<evidence type="ECO:0000313" key="3">
    <source>
        <dbReference type="Proteomes" id="UP000257109"/>
    </source>
</evidence>
<dbReference type="PANTHER" id="PTHR33223:SF8">
    <property type="entry name" value="OS04G0172440 PROTEIN"/>
    <property type="match status" value="1"/>
</dbReference>
<evidence type="ECO:0000313" key="2">
    <source>
        <dbReference type="EMBL" id="RDX88714.1"/>
    </source>
</evidence>
<dbReference type="PANTHER" id="PTHR33223">
    <property type="entry name" value="CCHC-TYPE DOMAIN-CONTAINING PROTEIN"/>
    <property type="match status" value="1"/>
</dbReference>
<dbReference type="Pfam" id="PF03732">
    <property type="entry name" value="Retrotrans_gag"/>
    <property type="match status" value="1"/>
</dbReference>
<gene>
    <name evidence="2" type="ORF">CR513_29643</name>
</gene>
<dbReference type="AlphaFoldDB" id="A0A371GDV6"/>
<organism evidence="2 3">
    <name type="scientific">Mucuna pruriens</name>
    <name type="common">Velvet bean</name>
    <name type="synonym">Dolichos pruriens</name>
    <dbReference type="NCBI Taxonomy" id="157652"/>
    <lineage>
        <taxon>Eukaryota</taxon>
        <taxon>Viridiplantae</taxon>
        <taxon>Streptophyta</taxon>
        <taxon>Embryophyta</taxon>
        <taxon>Tracheophyta</taxon>
        <taxon>Spermatophyta</taxon>
        <taxon>Magnoliopsida</taxon>
        <taxon>eudicotyledons</taxon>
        <taxon>Gunneridae</taxon>
        <taxon>Pentapetalae</taxon>
        <taxon>rosids</taxon>
        <taxon>fabids</taxon>
        <taxon>Fabales</taxon>
        <taxon>Fabaceae</taxon>
        <taxon>Papilionoideae</taxon>
        <taxon>50 kb inversion clade</taxon>
        <taxon>NPAAA clade</taxon>
        <taxon>indigoferoid/millettioid clade</taxon>
        <taxon>Phaseoleae</taxon>
        <taxon>Mucuna</taxon>
    </lineage>
</organism>
<dbReference type="Proteomes" id="UP000257109">
    <property type="component" value="Unassembled WGS sequence"/>
</dbReference>
<dbReference type="OrthoDB" id="686606at2759"/>
<feature type="non-terminal residue" evidence="2">
    <location>
        <position position="1"/>
    </location>
</feature>
<evidence type="ECO:0000259" key="1">
    <source>
        <dbReference type="Pfam" id="PF03732"/>
    </source>
</evidence>
<name>A0A371GDV6_MUCPR</name>
<dbReference type="InterPro" id="IPR005162">
    <property type="entry name" value="Retrotrans_gag_dom"/>
</dbReference>
<reference evidence="2" key="1">
    <citation type="submission" date="2018-05" db="EMBL/GenBank/DDBJ databases">
        <title>Draft genome of Mucuna pruriens seed.</title>
        <authorList>
            <person name="Nnadi N.E."/>
            <person name="Vos R."/>
            <person name="Hasami M.H."/>
            <person name="Devisetty U.K."/>
            <person name="Aguiy J.C."/>
        </authorList>
    </citation>
    <scope>NUCLEOTIDE SEQUENCE [LARGE SCALE GENOMIC DNA]</scope>
    <source>
        <strain evidence="2">JCA_2017</strain>
    </source>
</reference>
<sequence>MLPGLGPQLIRHPEAVHKPNRLATSRYQDSPQTEEKWRFLKERLQAIEGVDWYGLDAVDLCLVPDVVLPTDFKTPEFDKYKGSSFPGTHLIMYCRKMASYIHNDKLLVHCFQDSLSKAALGWYVGLEKGCVRSWKDLAEAFLKQYKYNEDMALDHTRLQNMMKKEHEGFKEYAQRWRELAARVQPPLAENEMVTMFIGTLPAPFYNKMVGNVSSSFFDFVVVGERIETGIKCGKFAHVASNVGFIKKLNPEKKKGETNAIISKSDLGYGRANQAPPQYPT</sequence>
<dbReference type="EMBL" id="QJKJ01005864">
    <property type="protein sequence ID" value="RDX88714.1"/>
    <property type="molecule type" value="Genomic_DNA"/>
</dbReference>
<proteinExistence type="predicted"/>
<protein>
    <recommendedName>
        <fullName evidence="1">Retrotransposon gag domain-containing protein</fullName>
    </recommendedName>
</protein>
<feature type="domain" description="Retrotransposon gag" evidence="1">
    <location>
        <begin position="114"/>
        <end position="200"/>
    </location>
</feature>